<keyword evidence="3" id="KW-1185">Reference proteome</keyword>
<feature type="transmembrane region" description="Helical" evidence="1">
    <location>
        <begin position="12"/>
        <end position="34"/>
    </location>
</feature>
<evidence type="ECO:0000313" key="3">
    <source>
        <dbReference type="Proteomes" id="UP001301442"/>
    </source>
</evidence>
<dbReference type="Pfam" id="PF07963">
    <property type="entry name" value="N_methyl"/>
    <property type="match status" value="1"/>
</dbReference>
<keyword evidence="1" id="KW-0472">Membrane</keyword>
<dbReference type="Gene3D" id="3.30.700.10">
    <property type="entry name" value="Glycoprotein, Type 4 Pilin"/>
    <property type="match status" value="1"/>
</dbReference>
<accession>A0ABZ0GV02</accession>
<dbReference type="NCBIfam" id="TIGR02532">
    <property type="entry name" value="IV_pilin_GFxxxE"/>
    <property type="match status" value="1"/>
</dbReference>
<proteinExistence type="predicted"/>
<evidence type="ECO:0000256" key="1">
    <source>
        <dbReference type="SAM" id="Phobius"/>
    </source>
</evidence>
<dbReference type="InterPro" id="IPR045584">
    <property type="entry name" value="Pilin-like"/>
</dbReference>
<protein>
    <submittedName>
        <fullName evidence="2">Type IV pilin protein</fullName>
    </submittedName>
</protein>
<dbReference type="Proteomes" id="UP001301442">
    <property type="component" value="Chromosome"/>
</dbReference>
<keyword evidence="1" id="KW-0812">Transmembrane</keyword>
<dbReference type="InterPro" id="IPR012902">
    <property type="entry name" value="N_methyl_site"/>
</dbReference>
<gene>
    <name evidence="2" type="ORF">RI844_08095</name>
</gene>
<reference evidence="2 3" key="1">
    <citation type="submission" date="2023-09" db="EMBL/GenBank/DDBJ databases">
        <authorList>
            <person name="Qi X."/>
        </authorList>
    </citation>
    <scope>NUCLEOTIDE SEQUENCE [LARGE SCALE GENOMIC DNA]</scope>
    <source>
        <strain evidence="2 3">S1-1</strain>
    </source>
</reference>
<dbReference type="SUPFAM" id="SSF54523">
    <property type="entry name" value="Pili subunits"/>
    <property type="match status" value="1"/>
</dbReference>
<sequence>MTHKQPRGFGFTLLELIITLTIIGILSSIAFTSFKSYVLKARRIDARETLMKLAVAQERYYNQHLRYSSDISSATGLNHQSLLTSAGFYQLTVEIKTYTDDGKDSFVLTAKAINNQANDKDCLSFTLNNLSERNAMNNQAIENATCW</sequence>
<evidence type="ECO:0000313" key="2">
    <source>
        <dbReference type="EMBL" id="WOH39171.1"/>
    </source>
</evidence>
<dbReference type="Pfam" id="PF16732">
    <property type="entry name" value="ComP_DUS"/>
    <property type="match status" value="1"/>
</dbReference>
<dbReference type="InterPro" id="IPR031982">
    <property type="entry name" value="PilE-like"/>
</dbReference>
<organism evidence="2 3">
    <name type="scientific">Thalassotalea fonticola</name>
    <dbReference type="NCBI Taxonomy" id="3065649"/>
    <lineage>
        <taxon>Bacteria</taxon>
        <taxon>Pseudomonadati</taxon>
        <taxon>Pseudomonadota</taxon>
        <taxon>Gammaproteobacteria</taxon>
        <taxon>Alteromonadales</taxon>
        <taxon>Colwelliaceae</taxon>
        <taxon>Thalassotalea</taxon>
    </lineage>
</organism>
<dbReference type="EMBL" id="CP136600">
    <property type="protein sequence ID" value="WOH39171.1"/>
    <property type="molecule type" value="Genomic_DNA"/>
</dbReference>
<keyword evidence="1" id="KW-1133">Transmembrane helix</keyword>
<name>A0ABZ0GV02_9GAMM</name>
<dbReference type="RefSeq" id="WP_348397938.1">
    <property type="nucleotide sequence ID" value="NZ_CP136600.1"/>
</dbReference>